<evidence type="ECO:0000313" key="1">
    <source>
        <dbReference type="EMBL" id="KZN84076.1"/>
    </source>
</evidence>
<accession>A0A161Z405</accession>
<dbReference type="Proteomes" id="UP000076449">
    <property type="component" value="Chromosome IV"/>
</dbReference>
<organism evidence="1">
    <name type="scientific">Penicillium chrysogenum</name>
    <name type="common">Penicillium notatum</name>
    <dbReference type="NCBI Taxonomy" id="5076"/>
    <lineage>
        <taxon>Eukaryota</taxon>
        <taxon>Fungi</taxon>
        <taxon>Dikarya</taxon>
        <taxon>Ascomycota</taxon>
        <taxon>Pezizomycotina</taxon>
        <taxon>Eurotiomycetes</taxon>
        <taxon>Eurotiomycetidae</taxon>
        <taxon>Eurotiales</taxon>
        <taxon>Aspergillaceae</taxon>
        <taxon>Penicillium</taxon>
        <taxon>Penicillium chrysogenum species complex</taxon>
    </lineage>
</organism>
<name>A0A161Z405_PENCH</name>
<sequence length="306" mass="34354">MSRLGDFDHLCGTEVRLEQPSPSPSVTFVLDDKLSEEYQTMTQEEFDDGLGHPFAALKFSCHNLSDPTQQGFIRLYYQIPIDGTISRPAQVRAQQALTQHTHAEVKALISLDHKNCTAVPKLLGYGNRVQGVGDYVPGGYINYVAWTRVPGEPISSVSYWKRDLAYREEVRSAFRAAYRHISGFRDPDTLEPEPFSDVTYVIWRLVKPSRRLDWMRDSSDWKWASRSPQYPAPLVWTHGIPFVVMAKTVALTGERHAGLAAFWLDMNDTNMKAAPSAFTIGQIVANSSPNLAPSASSYSRTKARTP</sequence>
<gene>
    <name evidence="1" type="ORF">EN45_111940</name>
</gene>
<proteinExistence type="predicted"/>
<dbReference type="AlphaFoldDB" id="A0A161Z405"/>
<protein>
    <submittedName>
        <fullName evidence="1">Uncharacterized protein</fullName>
    </submittedName>
</protein>
<reference evidence="1" key="1">
    <citation type="journal article" date="2014" name="Genome Announc.">
        <title>Complete sequencing and chromosome-scale genome assembly of the industrial progenitor strain P2niaD18 from the penicillin producer Penicillium chrysogenum.</title>
        <authorList>
            <person name="Specht T."/>
            <person name="Dahlmann T.A."/>
            <person name="Zadra I."/>
            <person name="Kurnsteiner H."/>
            <person name="Kuck U."/>
        </authorList>
    </citation>
    <scope>NUCLEOTIDE SEQUENCE [LARGE SCALE GENOMIC DNA]</scope>
    <source>
        <strain evidence="1">P2niaD18</strain>
    </source>
</reference>
<dbReference type="EMBL" id="CM002801">
    <property type="protein sequence ID" value="KZN84076.1"/>
    <property type="molecule type" value="Genomic_DNA"/>
</dbReference>